<dbReference type="EMBL" id="PDLN01000002">
    <property type="protein sequence ID" value="RDW91976.1"/>
    <property type="molecule type" value="Genomic_DNA"/>
</dbReference>
<sequence>MAIISPVYAIILPCLFLFTIPVAIFASLTSVLAFAVLAFRVTLIYIELAVAVIPYYLFGDKGATLPLARSKSFIDPVTRVRRRKRRSSSSNQSAGTITPTLGDAGFGISQSIGPTRDYEGVGGWRLDNPSDDEGLWTSFHVQLELPADHGRRHRRSQTSGSAPLVRKMNRSSSPEALTMHSPNTSRTRTSPTVLIPNASYFPAQPLSPRIAKKSPSLNTCTSASSESSRSSGLNMKKV</sequence>
<evidence type="ECO:0000313" key="4">
    <source>
        <dbReference type="Proteomes" id="UP000256328"/>
    </source>
</evidence>
<name>A0A3D8T0A0_9HELO</name>
<protein>
    <submittedName>
        <fullName evidence="3">Uncharacterized protein</fullName>
    </submittedName>
</protein>
<dbReference type="Proteomes" id="UP000256328">
    <property type="component" value="Unassembled WGS sequence"/>
</dbReference>
<dbReference type="AlphaFoldDB" id="A0A3D8T0A0"/>
<comment type="caution">
    <text evidence="3">The sequence shown here is derived from an EMBL/GenBank/DDBJ whole genome shotgun (WGS) entry which is preliminary data.</text>
</comment>
<feature type="transmembrane region" description="Helical" evidence="2">
    <location>
        <begin position="7"/>
        <end position="26"/>
    </location>
</feature>
<feature type="region of interest" description="Disordered" evidence="1">
    <location>
        <begin position="206"/>
        <end position="238"/>
    </location>
</feature>
<dbReference type="OrthoDB" id="4492972at2759"/>
<gene>
    <name evidence="3" type="ORF">BP5796_01370</name>
</gene>
<feature type="transmembrane region" description="Helical" evidence="2">
    <location>
        <begin position="32"/>
        <end position="58"/>
    </location>
</feature>
<evidence type="ECO:0000256" key="2">
    <source>
        <dbReference type="SAM" id="Phobius"/>
    </source>
</evidence>
<feature type="compositionally biased region" description="Low complexity" evidence="1">
    <location>
        <begin position="181"/>
        <end position="191"/>
    </location>
</feature>
<keyword evidence="2" id="KW-0472">Membrane</keyword>
<proteinExistence type="predicted"/>
<reference evidence="3 4" key="1">
    <citation type="journal article" date="2018" name="IMA Fungus">
        <title>IMA Genome-F 9: Draft genome sequence of Annulohypoxylon stygium, Aspergillus mulundensis, Berkeleyomyces basicola (syn. Thielaviopsis basicola), Ceratocystis smalleyi, two Cercospora beticola strains, Coleophoma cylindrospora, Fusarium fracticaudum, Phialophora cf. hyalina, and Morchella septimelata.</title>
        <authorList>
            <person name="Wingfield B.D."/>
            <person name="Bills G.F."/>
            <person name="Dong Y."/>
            <person name="Huang W."/>
            <person name="Nel W.J."/>
            <person name="Swalarsk-Parry B.S."/>
            <person name="Vaghefi N."/>
            <person name="Wilken P.M."/>
            <person name="An Z."/>
            <person name="de Beer Z.W."/>
            <person name="De Vos L."/>
            <person name="Chen L."/>
            <person name="Duong T.A."/>
            <person name="Gao Y."/>
            <person name="Hammerbacher A."/>
            <person name="Kikkert J.R."/>
            <person name="Li Y."/>
            <person name="Li H."/>
            <person name="Li K."/>
            <person name="Li Q."/>
            <person name="Liu X."/>
            <person name="Ma X."/>
            <person name="Naidoo K."/>
            <person name="Pethybridge S.J."/>
            <person name="Sun J."/>
            <person name="Steenkamp E.T."/>
            <person name="van der Nest M.A."/>
            <person name="van Wyk S."/>
            <person name="Wingfield M.J."/>
            <person name="Xiong C."/>
            <person name="Yue Q."/>
            <person name="Zhang X."/>
        </authorList>
    </citation>
    <scope>NUCLEOTIDE SEQUENCE [LARGE SCALE GENOMIC DNA]</scope>
    <source>
        <strain evidence="3 4">BP5796</strain>
    </source>
</reference>
<feature type="region of interest" description="Disordered" evidence="1">
    <location>
        <begin position="79"/>
        <end position="106"/>
    </location>
</feature>
<accession>A0A3D8T0A0</accession>
<organism evidence="3 4">
    <name type="scientific">Coleophoma crateriformis</name>
    <dbReference type="NCBI Taxonomy" id="565419"/>
    <lineage>
        <taxon>Eukaryota</taxon>
        <taxon>Fungi</taxon>
        <taxon>Dikarya</taxon>
        <taxon>Ascomycota</taxon>
        <taxon>Pezizomycotina</taxon>
        <taxon>Leotiomycetes</taxon>
        <taxon>Helotiales</taxon>
        <taxon>Dermateaceae</taxon>
        <taxon>Coleophoma</taxon>
    </lineage>
</organism>
<keyword evidence="2" id="KW-0812">Transmembrane</keyword>
<keyword evidence="4" id="KW-1185">Reference proteome</keyword>
<feature type="compositionally biased region" description="Low complexity" evidence="1">
    <location>
        <begin position="222"/>
        <end position="231"/>
    </location>
</feature>
<keyword evidence="2" id="KW-1133">Transmembrane helix</keyword>
<feature type="region of interest" description="Disordered" evidence="1">
    <location>
        <begin position="147"/>
        <end position="191"/>
    </location>
</feature>
<evidence type="ECO:0000256" key="1">
    <source>
        <dbReference type="SAM" id="MobiDB-lite"/>
    </source>
</evidence>
<evidence type="ECO:0000313" key="3">
    <source>
        <dbReference type="EMBL" id="RDW91976.1"/>
    </source>
</evidence>